<keyword evidence="1" id="KW-0548">Nucleotidyltransferase</keyword>
<reference evidence="1" key="1">
    <citation type="submission" date="2018-06" db="EMBL/GenBank/DDBJ databases">
        <authorList>
            <person name="Zhirakovskaya E."/>
        </authorList>
    </citation>
    <scope>NUCLEOTIDE SEQUENCE</scope>
</reference>
<proteinExistence type="predicted"/>
<dbReference type="EC" id="2.7.7.7" evidence="1"/>
<gene>
    <name evidence="1" type="ORF">MNBD_ACTINO01-1470</name>
</gene>
<accession>A0A3B0SLD1</accession>
<dbReference type="GO" id="GO:0006261">
    <property type="term" value="P:DNA-templated DNA replication"/>
    <property type="evidence" value="ECO:0007669"/>
    <property type="project" value="TreeGrafter"/>
</dbReference>
<feature type="non-terminal residue" evidence="1">
    <location>
        <position position="156"/>
    </location>
</feature>
<dbReference type="InterPro" id="IPR027417">
    <property type="entry name" value="P-loop_NTPase"/>
</dbReference>
<dbReference type="PANTHER" id="PTHR11669:SF8">
    <property type="entry name" value="DNA POLYMERASE III SUBUNIT DELTA"/>
    <property type="match status" value="1"/>
</dbReference>
<keyword evidence="1" id="KW-0808">Transferase</keyword>
<name>A0A3B0SLD1_9ZZZZ</name>
<dbReference type="EMBL" id="UOEI01000461">
    <property type="protein sequence ID" value="VAW06248.1"/>
    <property type="molecule type" value="Genomic_DNA"/>
</dbReference>
<dbReference type="SUPFAM" id="SSF52540">
    <property type="entry name" value="P-loop containing nucleoside triphosphate hydrolases"/>
    <property type="match status" value="1"/>
</dbReference>
<dbReference type="AlphaFoldDB" id="A0A3B0SLD1"/>
<sequence>MTQFADLVGHGAVLDQLTAELEAPSQAYLFVGPSNIGKATAARRFAAALVGGDDKDLVRRAKAGSHPDLILVAPEGRTSITVDQAREIVSAAVRSPLEADRKVFLLEEASMLNDEAANALLKTLEEPIASSTFVLVAESEDDLPATVASRCRTIVF</sequence>
<dbReference type="GO" id="GO:0003887">
    <property type="term" value="F:DNA-directed DNA polymerase activity"/>
    <property type="evidence" value="ECO:0007669"/>
    <property type="project" value="UniProtKB-EC"/>
</dbReference>
<dbReference type="Pfam" id="PF13177">
    <property type="entry name" value="DNA_pol3_delta2"/>
    <property type="match status" value="1"/>
</dbReference>
<protein>
    <submittedName>
        <fullName evidence="1">DNA polymerase III delta prime subunit</fullName>
        <ecNumber evidence="1">2.7.7.7</ecNumber>
    </submittedName>
</protein>
<organism evidence="1">
    <name type="scientific">hydrothermal vent metagenome</name>
    <dbReference type="NCBI Taxonomy" id="652676"/>
    <lineage>
        <taxon>unclassified sequences</taxon>
        <taxon>metagenomes</taxon>
        <taxon>ecological metagenomes</taxon>
    </lineage>
</organism>
<dbReference type="InterPro" id="IPR050238">
    <property type="entry name" value="DNA_Rep/Repair_Clamp_Loader"/>
</dbReference>
<dbReference type="PANTHER" id="PTHR11669">
    <property type="entry name" value="REPLICATION FACTOR C / DNA POLYMERASE III GAMMA-TAU SUBUNIT"/>
    <property type="match status" value="1"/>
</dbReference>
<dbReference type="Gene3D" id="3.40.50.300">
    <property type="entry name" value="P-loop containing nucleotide triphosphate hydrolases"/>
    <property type="match status" value="1"/>
</dbReference>
<evidence type="ECO:0000313" key="1">
    <source>
        <dbReference type="EMBL" id="VAW06248.1"/>
    </source>
</evidence>